<feature type="transmembrane region" description="Helical" evidence="5">
    <location>
        <begin position="94"/>
        <end position="118"/>
    </location>
</feature>
<dbReference type="PIRSF" id="PIRSF006060">
    <property type="entry name" value="AA_transporter"/>
    <property type="match status" value="1"/>
</dbReference>
<dbReference type="EMBL" id="KZ990504">
    <property type="protein sequence ID" value="RKP24017.1"/>
    <property type="molecule type" value="Genomic_DNA"/>
</dbReference>
<evidence type="ECO:0000256" key="2">
    <source>
        <dbReference type="ARBA" id="ARBA00022692"/>
    </source>
</evidence>
<dbReference type="InterPro" id="IPR050598">
    <property type="entry name" value="AminoAcid_Transporter"/>
</dbReference>
<evidence type="ECO:0000256" key="4">
    <source>
        <dbReference type="ARBA" id="ARBA00023136"/>
    </source>
</evidence>
<name>A0A4P9YVH8_9FUNG</name>
<keyword evidence="7" id="KW-1185">Reference proteome</keyword>
<evidence type="ECO:0000256" key="3">
    <source>
        <dbReference type="ARBA" id="ARBA00022989"/>
    </source>
</evidence>
<feature type="transmembrane region" description="Helical" evidence="5">
    <location>
        <begin position="138"/>
        <end position="156"/>
    </location>
</feature>
<organism evidence="6 7">
    <name type="scientific">Syncephalis pseudoplumigaleata</name>
    <dbReference type="NCBI Taxonomy" id="1712513"/>
    <lineage>
        <taxon>Eukaryota</taxon>
        <taxon>Fungi</taxon>
        <taxon>Fungi incertae sedis</taxon>
        <taxon>Zoopagomycota</taxon>
        <taxon>Zoopagomycotina</taxon>
        <taxon>Zoopagomycetes</taxon>
        <taxon>Zoopagales</taxon>
        <taxon>Piptocephalidaceae</taxon>
        <taxon>Syncephalis</taxon>
    </lineage>
</organism>
<comment type="subcellular location">
    <subcellularLocation>
        <location evidence="1">Membrane</location>
        <topology evidence="1">Multi-pass membrane protein</topology>
    </subcellularLocation>
</comment>
<feature type="transmembrane region" description="Helical" evidence="5">
    <location>
        <begin position="334"/>
        <end position="360"/>
    </location>
</feature>
<sequence length="513" mass="55950">MNTPGAATTIAHHAIHIATIAPLPVAPDIDAALVEKNEAATATANTNATTVIASKPRIGLANSIPIYVNGIVSGEIITMPGVVWHFVRSPGMCLVLWMLGGLGCYCGAFSYAELAAMLPRNGGELVYLRHCYKRPRQLFSYLYTMGQYLLAAATLQRGHPIEEVTTPANAWTVRGIGAGLLGCMVLLNLMGARWVATIHSGLAVVKLISLAIFILAGFTMLAKGVDLPSPHNWSNLFANSSTNPGDYVLAFLMVNWSITGWRMMCYSVEEVQRPARTLPLGMGTAITLNNLLILLVNVEYITLMPSDVVYRSRQLVGSEFSGMLFGPSFGQTTLSILIAFTSFGAVSVCFYATNCIAHAAARQGYLPASAFFRAVSPRTGAPVRVIALNTALVLVMLFAPPPGDTYILLSSMTAFQIWTFFSLVAAGLLWLRWREPSRERPFRVWLPLTIAFLAIGLFLCVGTFIFQTEHYVFGTTPYYVAELLGISVMLMGVPVWYVMVARKQQQQQQQTTE</sequence>
<evidence type="ECO:0000313" key="7">
    <source>
        <dbReference type="Proteomes" id="UP000278143"/>
    </source>
</evidence>
<evidence type="ECO:0000256" key="1">
    <source>
        <dbReference type="ARBA" id="ARBA00004141"/>
    </source>
</evidence>
<reference evidence="7" key="1">
    <citation type="journal article" date="2018" name="Nat. Microbiol.">
        <title>Leveraging single-cell genomics to expand the fungal tree of life.</title>
        <authorList>
            <person name="Ahrendt S.R."/>
            <person name="Quandt C.A."/>
            <person name="Ciobanu D."/>
            <person name="Clum A."/>
            <person name="Salamov A."/>
            <person name="Andreopoulos B."/>
            <person name="Cheng J.F."/>
            <person name="Woyke T."/>
            <person name="Pelin A."/>
            <person name="Henrissat B."/>
            <person name="Reynolds N.K."/>
            <person name="Benny G.L."/>
            <person name="Smith M.E."/>
            <person name="James T.Y."/>
            <person name="Grigoriev I.V."/>
        </authorList>
    </citation>
    <scope>NUCLEOTIDE SEQUENCE [LARGE SCALE GENOMIC DNA]</scope>
    <source>
        <strain evidence="7">Benny S71-1</strain>
    </source>
</reference>
<dbReference type="PANTHER" id="PTHR11785:SF353">
    <property type="entry name" value="METHIONINE TRANSPORTER (EUROFUNG)"/>
    <property type="match status" value="1"/>
</dbReference>
<keyword evidence="3 5" id="KW-1133">Transmembrane helix</keyword>
<gene>
    <name evidence="6" type="ORF">SYNPS1DRAFT_17774</name>
</gene>
<accession>A0A4P9YVH8</accession>
<dbReference type="GO" id="GO:0015179">
    <property type="term" value="F:L-amino acid transmembrane transporter activity"/>
    <property type="evidence" value="ECO:0007669"/>
    <property type="project" value="TreeGrafter"/>
</dbReference>
<dbReference type="OrthoDB" id="5982228at2759"/>
<protein>
    <submittedName>
        <fullName evidence="6">Amino acid/polyamine transporter I</fullName>
    </submittedName>
</protein>
<keyword evidence="4 5" id="KW-0472">Membrane</keyword>
<feature type="transmembrane region" description="Helical" evidence="5">
    <location>
        <begin position="245"/>
        <end position="265"/>
    </location>
</feature>
<dbReference type="PANTHER" id="PTHR11785">
    <property type="entry name" value="AMINO ACID TRANSPORTER"/>
    <property type="match status" value="1"/>
</dbReference>
<dbReference type="Gene3D" id="1.20.1740.10">
    <property type="entry name" value="Amino acid/polyamine transporter I"/>
    <property type="match status" value="1"/>
</dbReference>
<feature type="transmembrane region" description="Helical" evidence="5">
    <location>
        <begin position="381"/>
        <end position="400"/>
    </location>
</feature>
<dbReference type="AlphaFoldDB" id="A0A4P9YVH8"/>
<feature type="transmembrane region" description="Helical" evidence="5">
    <location>
        <begin position="406"/>
        <end position="432"/>
    </location>
</feature>
<keyword evidence="2 5" id="KW-0812">Transmembrane</keyword>
<feature type="transmembrane region" description="Helical" evidence="5">
    <location>
        <begin position="203"/>
        <end position="225"/>
    </location>
</feature>
<proteinExistence type="predicted"/>
<evidence type="ECO:0000256" key="5">
    <source>
        <dbReference type="SAM" id="Phobius"/>
    </source>
</evidence>
<dbReference type="GO" id="GO:0016020">
    <property type="term" value="C:membrane"/>
    <property type="evidence" value="ECO:0007669"/>
    <property type="project" value="UniProtKB-SubCell"/>
</dbReference>
<dbReference type="InterPro" id="IPR002293">
    <property type="entry name" value="AA/rel_permease1"/>
</dbReference>
<feature type="transmembrane region" description="Helical" evidence="5">
    <location>
        <begin position="478"/>
        <end position="500"/>
    </location>
</feature>
<feature type="transmembrane region" description="Helical" evidence="5">
    <location>
        <begin position="176"/>
        <end position="196"/>
    </location>
</feature>
<feature type="transmembrane region" description="Helical" evidence="5">
    <location>
        <begin position="444"/>
        <end position="466"/>
    </location>
</feature>
<feature type="transmembrane region" description="Helical" evidence="5">
    <location>
        <begin position="277"/>
        <end position="296"/>
    </location>
</feature>
<dbReference type="Proteomes" id="UP000278143">
    <property type="component" value="Unassembled WGS sequence"/>
</dbReference>
<evidence type="ECO:0000313" key="6">
    <source>
        <dbReference type="EMBL" id="RKP24017.1"/>
    </source>
</evidence>
<dbReference type="Pfam" id="PF13520">
    <property type="entry name" value="AA_permease_2"/>
    <property type="match status" value="1"/>
</dbReference>